<feature type="region of interest" description="Disordered" evidence="1">
    <location>
        <begin position="57"/>
        <end position="76"/>
    </location>
</feature>
<gene>
    <name evidence="2" type="ORF">GCM10009539_05510</name>
</gene>
<keyword evidence="3" id="KW-1185">Reference proteome</keyword>
<evidence type="ECO:0000256" key="1">
    <source>
        <dbReference type="SAM" id="MobiDB-lite"/>
    </source>
</evidence>
<evidence type="ECO:0008006" key="4">
    <source>
        <dbReference type="Google" id="ProtNLM"/>
    </source>
</evidence>
<feature type="region of interest" description="Disordered" evidence="1">
    <location>
        <begin position="1"/>
        <end position="22"/>
    </location>
</feature>
<reference evidence="3" key="1">
    <citation type="journal article" date="2019" name="Int. J. Syst. Evol. Microbiol.">
        <title>The Global Catalogue of Microorganisms (GCM) 10K type strain sequencing project: providing services to taxonomists for standard genome sequencing and annotation.</title>
        <authorList>
            <consortium name="The Broad Institute Genomics Platform"/>
            <consortium name="The Broad Institute Genome Sequencing Center for Infectious Disease"/>
            <person name="Wu L."/>
            <person name="Ma J."/>
        </authorList>
    </citation>
    <scope>NUCLEOTIDE SEQUENCE [LARGE SCALE GENOMIC DNA]</scope>
    <source>
        <strain evidence="3">JCM 10425</strain>
    </source>
</reference>
<evidence type="ECO:0000313" key="3">
    <source>
        <dbReference type="Proteomes" id="UP001500967"/>
    </source>
</evidence>
<evidence type="ECO:0000313" key="2">
    <source>
        <dbReference type="EMBL" id="GAA0223207.1"/>
    </source>
</evidence>
<dbReference type="Gene3D" id="3.40.630.30">
    <property type="match status" value="1"/>
</dbReference>
<sequence length="76" mass="7806">MKPIGSPAVSSSRPAGYPPGFERRVTLADGRAAAIRPIVPGDAPALAEAIRTPMPTPFIGASSAPHRVRRNGSCAT</sequence>
<accession>A0ABP3D4Q8</accession>
<dbReference type="RefSeq" id="WP_344647110.1">
    <property type="nucleotide sequence ID" value="NZ_BAAAGX010000003.1"/>
</dbReference>
<dbReference type="Proteomes" id="UP001500967">
    <property type="component" value="Unassembled WGS sequence"/>
</dbReference>
<name>A0ABP3D4Q8_9ACTN</name>
<dbReference type="EMBL" id="BAAAGX010000003">
    <property type="protein sequence ID" value="GAA0223207.1"/>
    <property type="molecule type" value="Genomic_DNA"/>
</dbReference>
<organism evidence="2 3">
    <name type="scientific">Cryptosporangium japonicum</name>
    <dbReference type="NCBI Taxonomy" id="80872"/>
    <lineage>
        <taxon>Bacteria</taxon>
        <taxon>Bacillati</taxon>
        <taxon>Actinomycetota</taxon>
        <taxon>Actinomycetes</taxon>
        <taxon>Cryptosporangiales</taxon>
        <taxon>Cryptosporangiaceae</taxon>
        <taxon>Cryptosporangium</taxon>
    </lineage>
</organism>
<proteinExistence type="predicted"/>
<protein>
    <recommendedName>
        <fullName evidence="4">Acetyltransferase</fullName>
    </recommendedName>
</protein>
<comment type="caution">
    <text evidence="2">The sequence shown here is derived from an EMBL/GenBank/DDBJ whole genome shotgun (WGS) entry which is preliminary data.</text>
</comment>